<proteinExistence type="predicted"/>
<keyword evidence="2" id="KW-1185">Reference proteome</keyword>
<dbReference type="Proteomes" id="UP000325315">
    <property type="component" value="Unassembled WGS sequence"/>
</dbReference>
<dbReference type="AlphaFoldDB" id="A0A5B6UYZ3"/>
<evidence type="ECO:0000313" key="1">
    <source>
        <dbReference type="EMBL" id="KAA3461862.1"/>
    </source>
</evidence>
<protein>
    <submittedName>
        <fullName evidence="1">Transposon Ty3-I Gag-Pol polyprotein</fullName>
    </submittedName>
</protein>
<name>A0A5B6UYZ3_9ROSI</name>
<evidence type="ECO:0000313" key="2">
    <source>
        <dbReference type="Proteomes" id="UP000325315"/>
    </source>
</evidence>
<comment type="caution">
    <text evidence="1">The sequence shown here is derived from an EMBL/GenBank/DDBJ whole genome shotgun (WGS) entry which is preliminary data.</text>
</comment>
<dbReference type="EMBL" id="SMMG02000009">
    <property type="protein sequence ID" value="KAA3461862.1"/>
    <property type="molecule type" value="Genomic_DNA"/>
</dbReference>
<organism evidence="1 2">
    <name type="scientific">Gossypium australe</name>
    <dbReference type="NCBI Taxonomy" id="47621"/>
    <lineage>
        <taxon>Eukaryota</taxon>
        <taxon>Viridiplantae</taxon>
        <taxon>Streptophyta</taxon>
        <taxon>Embryophyta</taxon>
        <taxon>Tracheophyta</taxon>
        <taxon>Spermatophyta</taxon>
        <taxon>Magnoliopsida</taxon>
        <taxon>eudicotyledons</taxon>
        <taxon>Gunneridae</taxon>
        <taxon>Pentapetalae</taxon>
        <taxon>rosids</taxon>
        <taxon>malvids</taxon>
        <taxon>Malvales</taxon>
        <taxon>Malvaceae</taxon>
        <taxon>Malvoideae</taxon>
        <taxon>Gossypium</taxon>
    </lineage>
</organism>
<sequence length="126" mass="15090">MSYKLRYLIGVKDIVYTDYSTIKCLVTKKDAKPRKGAKNEVVDHLSMFRIVTILSWYADIVNFLVSGLLPLELTSQRRRKFLHDAKQYYWDEFFLFKQYAYQIVNRCVPDDEIQRILQHCHSTPYE</sequence>
<gene>
    <name evidence="1" type="ORF">EPI10_028401</name>
</gene>
<dbReference type="OrthoDB" id="1739170at2759"/>
<accession>A0A5B6UYZ3</accession>
<reference evidence="2" key="1">
    <citation type="journal article" date="2019" name="Plant Biotechnol. J.">
        <title>Genome sequencing of the Australian wild diploid species Gossypium australe highlights disease resistance and delayed gland morphogenesis.</title>
        <authorList>
            <person name="Cai Y."/>
            <person name="Cai X."/>
            <person name="Wang Q."/>
            <person name="Wang P."/>
            <person name="Zhang Y."/>
            <person name="Cai C."/>
            <person name="Xu Y."/>
            <person name="Wang K."/>
            <person name="Zhou Z."/>
            <person name="Wang C."/>
            <person name="Geng S."/>
            <person name="Li B."/>
            <person name="Dong Q."/>
            <person name="Hou Y."/>
            <person name="Wang H."/>
            <person name="Ai P."/>
            <person name="Liu Z."/>
            <person name="Yi F."/>
            <person name="Sun M."/>
            <person name="An G."/>
            <person name="Cheng J."/>
            <person name="Zhang Y."/>
            <person name="Shi Q."/>
            <person name="Xie Y."/>
            <person name="Shi X."/>
            <person name="Chang Y."/>
            <person name="Huang F."/>
            <person name="Chen Y."/>
            <person name="Hong S."/>
            <person name="Mi L."/>
            <person name="Sun Q."/>
            <person name="Zhang L."/>
            <person name="Zhou B."/>
            <person name="Peng R."/>
            <person name="Zhang X."/>
            <person name="Liu F."/>
        </authorList>
    </citation>
    <scope>NUCLEOTIDE SEQUENCE [LARGE SCALE GENOMIC DNA]</scope>
    <source>
        <strain evidence="2">cv. PA1801</strain>
    </source>
</reference>